<reference evidence="2" key="1">
    <citation type="submission" date="2022-11" db="UniProtKB">
        <authorList>
            <consortium name="WormBaseParasite"/>
        </authorList>
    </citation>
    <scope>IDENTIFICATION</scope>
</reference>
<evidence type="ECO:0000313" key="2">
    <source>
        <dbReference type="WBParaSite" id="PSAMB.scaffold6353size9658.g28370.t1"/>
    </source>
</evidence>
<dbReference type="WBParaSite" id="PSAMB.scaffold6353size9658.g28370.t1">
    <property type="protein sequence ID" value="PSAMB.scaffold6353size9658.g28370.t1"/>
    <property type="gene ID" value="PSAMB.scaffold6353size9658.g28370"/>
</dbReference>
<accession>A0A914X3R2</accession>
<protein>
    <submittedName>
        <fullName evidence="2">Uncharacterized protein</fullName>
    </submittedName>
</protein>
<dbReference type="Proteomes" id="UP000887566">
    <property type="component" value="Unplaced"/>
</dbReference>
<keyword evidence="1" id="KW-1185">Reference proteome</keyword>
<evidence type="ECO:0000313" key="1">
    <source>
        <dbReference type="Proteomes" id="UP000887566"/>
    </source>
</evidence>
<dbReference type="AlphaFoldDB" id="A0A914X3R2"/>
<proteinExistence type="predicted"/>
<organism evidence="1 2">
    <name type="scientific">Plectus sambesii</name>
    <dbReference type="NCBI Taxonomy" id="2011161"/>
    <lineage>
        <taxon>Eukaryota</taxon>
        <taxon>Metazoa</taxon>
        <taxon>Ecdysozoa</taxon>
        <taxon>Nematoda</taxon>
        <taxon>Chromadorea</taxon>
        <taxon>Plectida</taxon>
        <taxon>Plectina</taxon>
        <taxon>Plectoidea</taxon>
        <taxon>Plectidae</taxon>
        <taxon>Plectus</taxon>
    </lineage>
</organism>
<sequence>MLLSSRAVATSISLDRTLVVDRKRVGPLHETAGHARELSAIVVFNLPASTSLFASVFRMLQCAKRKPNAPSRSRSSAKNWSEVNEIRAYRRFRANSGGERTGRA</sequence>
<name>A0A914X3R2_9BILA</name>